<feature type="domain" description="JmjC" evidence="2">
    <location>
        <begin position="926"/>
        <end position="1097"/>
    </location>
</feature>
<gene>
    <name evidence="3" type="primary">tyw5</name>
    <name evidence="3" type="ORF">SNAT2548_LOCUS11310</name>
</gene>
<dbReference type="Gene3D" id="3.30.450.20">
    <property type="entry name" value="PAS domain"/>
    <property type="match status" value="1"/>
</dbReference>
<organism evidence="3 4">
    <name type="scientific">Symbiodinium natans</name>
    <dbReference type="NCBI Taxonomy" id="878477"/>
    <lineage>
        <taxon>Eukaryota</taxon>
        <taxon>Sar</taxon>
        <taxon>Alveolata</taxon>
        <taxon>Dinophyceae</taxon>
        <taxon>Suessiales</taxon>
        <taxon>Symbiodiniaceae</taxon>
        <taxon>Symbiodinium</taxon>
    </lineage>
</organism>
<protein>
    <submittedName>
        <fullName evidence="3">Tyw5 protein</fullName>
    </submittedName>
</protein>
<dbReference type="InterPro" id="IPR041667">
    <property type="entry name" value="Cupin_8"/>
</dbReference>
<dbReference type="OrthoDB" id="447251at2759"/>
<evidence type="ECO:0000313" key="4">
    <source>
        <dbReference type="Proteomes" id="UP000604046"/>
    </source>
</evidence>
<proteinExistence type="predicted"/>
<keyword evidence="4" id="KW-1185">Reference proteome</keyword>
<dbReference type="AlphaFoldDB" id="A0A812LB30"/>
<comment type="caution">
    <text evidence="3">The sequence shown here is derived from an EMBL/GenBank/DDBJ whole genome shotgun (WGS) entry which is preliminary data.</text>
</comment>
<evidence type="ECO:0000259" key="2">
    <source>
        <dbReference type="PROSITE" id="PS51184"/>
    </source>
</evidence>
<dbReference type="Gene3D" id="2.60.120.650">
    <property type="entry name" value="Cupin"/>
    <property type="match status" value="1"/>
</dbReference>
<dbReference type="PROSITE" id="PS51184">
    <property type="entry name" value="JMJC"/>
    <property type="match status" value="1"/>
</dbReference>
<dbReference type="PANTHER" id="PTHR12461:SF105">
    <property type="entry name" value="HYPOXIA-INDUCIBLE FACTOR 1-ALPHA INHIBITOR"/>
    <property type="match status" value="1"/>
</dbReference>
<dbReference type="EMBL" id="CAJNDS010001002">
    <property type="protein sequence ID" value="CAE7243626.1"/>
    <property type="molecule type" value="Genomic_DNA"/>
</dbReference>
<name>A0A812LB30_9DINO</name>
<sequence length="1110" mass="123749">MPALTKTELPLLPNVDASRGQQRKAFAWQEIAAAVAGPLKQICGARPDGQRMLEATLRNVPIKEDEPFPGLPCVAFSLGGIAGASQSFMDLSGSPLEDLLGADLKRAPLHGLLPMAQNKRINLEAWTKLEQLHSRTFAGASRLKASRRAVVADGLEENKITSSAVEVTEEEEEEMKSVTMSLLLSPMRQGKPFWNLVSAFKAEVFREILVLHVLMPISASVPGILWQEDAKASSAIPGPIQELLPYVDPLMHRLRSKLSELQQQEAQHAVNVEGSMDLAHLTASPKSPTRRRASDVGPLGTETMPILASELLRPTWTRQFSEGLDSVCSELPDLTDLWGAQEQPMLAGSTVSLDLLEFSENVKRRPRVLEVVEKRCRNLARALGDNVFSGIHFVPRFGSAMSLPYEVLKFGEEVLEKESEELVSQWKWGDRHHRKEKFYEVPFMILDPDEVDCPIAYMSKGLEDLTGYFRAWALGRHFRFMLLPDALQNRVFNSQELGRIDEFCCNQNKDAPNTPTISTTRVCWDFKASDFLDRSQRSSSPKRKRVGQPPPSKDLDVPCRMLSLLRLFVPKSKSPVWSCFYLRHVWLQDPSILDPAADFGVKHFIFVVVLPLYTQMPALEDLLTMDALETNFELGQRVRELLTEKSHNVALKEREAISILDSVVPAWLRESGRGVPSCMIGWHFVPRIGLAAVRDFQGSWPRLAKTLFKLNPEPTGANVTEQTQTIDDEEDGILCWVADASMEGLPLVFISQSLQKLTGYSSDFALARNVRLFQPKKQRIDQAINNEELDADRYSLVMINKSTGHGSASALSPPPKALRKLPTHKRLYLMREPAPEDECDVRTLQYDSPTAASALAEHLWRNVPLRLTGVPKRAEPELSDARLRALGHRTVELRQMAQGGQVAKKAAKHNASLADALAGGPLAGRFYAAQVSIPNSLPELEASSLLSGELAEAWQNGTRGALSASPYLYYHGGGGEPGPSLYLHYDAADNLVQVLDGTKDFWLYDPFQAAQLLYGSNSEHGNASPINVESPSVYEDYPYFRFAVPRRCRVRTGQWLYVPLYWWHAVRSGPGRTVSLAHFAHSTKKKKGIFEKFLCGYSVKGARFDCGSTR</sequence>
<dbReference type="PANTHER" id="PTHR12461">
    <property type="entry name" value="HYPOXIA-INDUCIBLE FACTOR 1 ALPHA INHIBITOR-RELATED"/>
    <property type="match status" value="1"/>
</dbReference>
<evidence type="ECO:0000313" key="3">
    <source>
        <dbReference type="EMBL" id="CAE7243626.1"/>
    </source>
</evidence>
<dbReference type="Pfam" id="PF13621">
    <property type="entry name" value="Cupin_8"/>
    <property type="match status" value="1"/>
</dbReference>
<reference evidence="3" key="1">
    <citation type="submission" date="2021-02" db="EMBL/GenBank/DDBJ databases">
        <authorList>
            <person name="Dougan E. K."/>
            <person name="Rhodes N."/>
            <person name="Thang M."/>
            <person name="Chan C."/>
        </authorList>
    </citation>
    <scope>NUCLEOTIDE SEQUENCE</scope>
</reference>
<dbReference type="Proteomes" id="UP000604046">
    <property type="component" value="Unassembled WGS sequence"/>
</dbReference>
<dbReference type="InterPro" id="IPR003347">
    <property type="entry name" value="JmjC_dom"/>
</dbReference>
<dbReference type="SUPFAM" id="SSF51197">
    <property type="entry name" value="Clavaminate synthase-like"/>
    <property type="match status" value="1"/>
</dbReference>
<evidence type="ECO:0000256" key="1">
    <source>
        <dbReference type="SAM" id="MobiDB-lite"/>
    </source>
</evidence>
<feature type="region of interest" description="Disordered" evidence="1">
    <location>
        <begin position="534"/>
        <end position="554"/>
    </location>
</feature>
<accession>A0A812LB30</accession>